<gene>
    <name evidence="1" type="ORF">WA026_018428</name>
</gene>
<comment type="caution">
    <text evidence="1">The sequence shown here is derived from an EMBL/GenBank/DDBJ whole genome shotgun (WGS) entry which is preliminary data.</text>
</comment>
<organism evidence="1 2">
    <name type="scientific">Henosepilachna vigintioctopunctata</name>
    <dbReference type="NCBI Taxonomy" id="420089"/>
    <lineage>
        <taxon>Eukaryota</taxon>
        <taxon>Metazoa</taxon>
        <taxon>Ecdysozoa</taxon>
        <taxon>Arthropoda</taxon>
        <taxon>Hexapoda</taxon>
        <taxon>Insecta</taxon>
        <taxon>Pterygota</taxon>
        <taxon>Neoptera</taxon>
        <taxon>Endopterygota</taxon>
        <taxon>Coleoptera</taxon>
        <taxon>Polyphaga</taxon>
        <taxon>Cucujiformia</taxon>
        <taxon>Coccinelloidea</taxon>
        <taxon>Coccinellidae</taxon>
        <taxon>Epilachninae</taxon>
        <taxon>Epilachnini</taxon>
        <taxon>Henosepilachna</taxon>
    </lineage>
</organism>
<reference evidence="1 2" key="1">
    <citation type="submission" date="2023-03" db="EMBL/GenBank/DDBJ databases">
        <title>Genome insight into feeding habits of ladybird beetles.</title>
        <authorList>
            <person name="Li H.-S."/>
            <person name="Huang Y.-H."/>
            <person name="Pang H."/>
        </authorList>
    </citation>
    <scope>NUCLEOTIDE SEQUENCE [LARGE SCALE GENOMIC DNA]</scope>
    <source>
        <strain evidence="1">SYSU_2023b</strain>
        <tissue evidence="1">Whole body</tissue>
    </source>
</reference>
<proteinExistence type="predicted"/>
<sequence length="247" mass="29153">MAVPSTSRWQPQTKKYEYNYGLGINFYQPMIDYLEDKERGVRARTPHLPWTEEKALKEFDPMNAIKTYSNEELHRLARKTEASAREKLRDFKGTSKSWYHLNQSVSAATITEKIQVKKTEKKKKGILRQIKSIQTKMKDDFDYDLDVDKNIKRELRAEQKFLRGKSAKAIEQQLLSKSRRNIAETIEQDISKSDIETKSFDFSGHSRMMEDRMCKALGESFEVPLENLSAELKSFEKRSQHYYYDKR</sequence>
<dbReference type="EMBL" id="JARQZJ010000102">
    <property type="protein sequence ID" value="KAK9886774.1"/>
    <property type="molecule type" value="Genomic_DNA"/>
</dbReference>
<name>A0AAW1UUE6_9CUCU</name>
<keyword evidence="2" id="KW-1185">Reference proteome</keyword>
<protein>
    <submittedName>
        <fullName evidence="1">Uncharacterized protein</fullName>
    </submittedName>
</protein>
<accession>A0AAW1UUE6</accession>
<dbReference type="Proteomes" id="UP001431783">
    <property type="component" value="Unassembled WGS sequence"/>
</dbReference>
<evidence type="ECO:0000313" key="2">
    <source>
        <dbReference type="Proteomes" id="UP001431783"/>
    </source>
</evidence>
<evidence type="ECO:0000313" key="1">
    <source>
        <dbReference type="EMBL" id="KAK9886774.1"/>
    </source>
</evidence>
<dbReference type="AlphaFoldDB" id="A0AAW1UUE6"/>